<dbReference type="Proteomes" id="UP000294613">
    <property type="component" value="Unassembled WGS sequence"/>
</dbReference>
<comment type="pathway">
    <text evidence="5">Cofactor biosynthesis; adenosylcobalamin biosynthesis; adenosylcobalamin from cob(II)yrinate a,c-diamide: step 6/7.</text>
</comment>
<evidence type="ECO:0000256" key="16">
    <source>
        <dbReference type="ARBA" id="ARBA00029570"/>
    </source>
</evidence>
<comment type="similarity">
    <text evidence="7">Belongs to the CobU/CobP family.</text>
</comment>
<sequence length="127" mass="14558">MKLVIGGAYQGKRAYAEEHDSIQKWANGEICPEEEIFSCEGMVDFHLYLRRLLQEGKEQYVREQLIPKLLQENPQVVLVTNELGYGIVPIDPFDRSWRELTGRICTELAEHADEVTRVVCGIPVVLK</sequence>
<evidence type="ECO:0000256" key="2">
    <source>
        <dbReference type="ARBA" id="ARBA00000711"/>
    </source>
</evidence>
<keyword evidence="11 19" id="KW-0808">Transferase</keyword>
<comment type="catalytic activity">
    <reaction evidence="2">
        <text>adenosylcob(III)inamide phosphate + GTP + H(+) = adenosylcob(III)inamide-GDP + diphosphate</text>
        <dbReference type="Rhea" id="RHEA:22712"/>
        <dbReference type="ChEBI" id="CHEBI:15378"/>
        <dbReference type="ChEBI" id="CHEBI:33019"/>
        <dbReference type="ChEBI" id="CHEBI:37565"/>
        <dbReference type="ChEBI" id="CHEBI:58502"/>
        <dbReference type="ChEBI" id="CHEBI:60487"/>
        <dbReference type="EC" id="2.7.7.62"/>
    </reaction>
</comment>
<name>A0A4V2UQ42_9FIRM</name>
<dbReference type="GO" id="GO:0008820">
    <property type="term" value="F:cobinamide phosphate guanylyltransferase activity"/>
    <property type="evidence" value="ECO:0007669"/>
    <property type="project" value="UniProtKB-EC"/>
</dbReference>
<evidence type="ECO:0000256" key="17">
    <source>
        <dbReference type="ARBA" id="ARBA00030571"/>
    </source>
</evidence>
<dbReference type="Gene3D" id="3.40.50.300">
    <property type="entry name" value="P-loop containing nucleotide triphosphate hydrolases"/>
    <property type="match status" value="1"/>
</dbReference>
<dbReference type="EMBL" id="BHEO01000002">
    <property type="protein sequence ID" value="GBU04508.1"/>
    <property type="molecule type" value="Genomic_DNA"/>
</dbReference>
<dbReference type="PANTHER" id="PTHR34848">
    <property type="match status" value="1"/>
</dbReference>
<dbReference type="InterPro" id="IPR003203">
    <property type="entry name" value="CobU/CobP"/>
</dbReference>
<evidence type="ECO:0000256" key="15">
    <source>
        <dbReference type="ARBA" id="ARBA00023134"/>
    </source>
</evidence>
<dbReference type="GO" id="GO:0009236">
    <property type="term" value="P:cobalamin biosynthetic process"/>
    <property type="evidence" value="ECO:0007669"/>
    <property type="project" value="UniProtKB-UniPathway"/>
</dbReference>
<evidence type="ECO:0000256" key="8">
    <source>
        <dbReference type="ARBA" id="ARBA00012016"/>
    </source>
</evidence>
<evidence type="ECO:0000256" key="1">
    <source>
        <dbReference type="ARBA" id="ARBA00000312"/>
    </source>
</evidence>
<dbReference type="GO" id="GO:0005524">
    <property type="term" value="F:ATP binding"/>
    <property type="evidence" value="ECO:0007669"/>
    <property type="project" value="UniProtKB-KW"/>
</dbReference>
<keyword evidence="14" id="KW-0067">ATP-binding</keyword>
<evidence type="ECO:0000256" key="14">
    <source>
        <dbReference type="ARBA" id="ARBA00022840"/>
    </source>
</evidence>
<keyword evidence="21" id="KW-1185">Reference proteome</keyword>
<dbReference type="UniPathway" id="UPA00148">
    <property type="reaction ID" value="UER00236"/>
</dbReference>
<dbReference type="SUPFAM" id="SSF52540">
    <property type="entry name" value="P-loop containing nucleoside triphosphate hydrolases"/>
    <property type="match status" value="1"/>
</dbReference>
<comment type="catalytic activity">
    <reaction evidence="1">
        <text>adenosylcob(III)inamide + ATP = adenosylcob(III)inamide phosphate + ADP + H(+)</text>
        <dbReference type="Rhea" id="RHEA:15769"/>
        <dbReference type="ChEBI" id="CHEBI:2480"/>
        <dbReference type="ChEBI" id="CHEBI:15378"/>
        <dbReference type="ChEBI" id="CHEBI:30616"/>
        <dbReference type="ChEBI" id="CHEBI:58502"/>
        <dbReference type="ChEBI" id="CHEBI:456216"/>
        <dbReference type="EC" id="2.7.1.156"/>
    </reaction>
</comment>
<keyword evidence="10" id="KW-0169">Cobalamin biosynthesis</keyword>
<keyword evidence="19" id="KW-0548">Nucleotidyltransferase</keyword>
<comment type="catalytic activity">
    <reaction evidence="3">
        <text>adenosylcob(III)inamide + GTP = adenosylcob(III)inamide phosphate + GDP + H(+)</text>
        <dbReference type="Rhea" id="RHEA:15765"/>
        <dbReference type="ChEBI" id="CHEBI:2480"/>
        <dbReference type="ChEBI" id="CHEBI:15378"/>
        <dbReference type="ChEBI" id="CHEBI:37565"/>
        <dbReference type="ChEBI" id="CHEBI:58189"/>
        <dbReference type="ChEBI" id="CHEBI:58502"/>
        <dbReference type="EC" id="2.7.1.156"/>
    </reaction>
</comment>
<evidence type="ECO:0000256" key="6">
    <source>
        <dbReference type="ARBA" id="ARBA00005159"/>
    </source>
</evidence>
<reference evidence="18 21" key="1">
    <citation type="journal article" date="2018" name="Int. J. Syst. Evol. Microbiol.">
        <title>Draft Genome Sequence of Faecalimonas umbilicata JCM 30896T, an Acetate-Producing Bacterium Isolated from Human Feces.</title>
        <authorList>
            <person name="Sakamoto M."/>
            <person name="Ikeyama N."/>
            <person name="Yuki M."/>
            <person name="Ohkuma M."/>
        </authorList>
    </citation>
    <scope>NUCLEOTIDE SEQUENCE [LARGE SCALE GENOMIC DNA]</scope>
    <source>
        <strain evidence="18 21">EGH7</strain>
    </source>
</reference>
<dbReference type="InterPro" id="IPR027417">
    <property type="entry name" value="P-loop_NTPase"/>
</dbReference>
<evidence type="ECO:0000256" key="12">
    <source>
        <dbReference type="ARBA" id="ARBA00022741"/>
    </source>
</evidence>
<evidence type="ECO:0000256" key="9">
    <source>
        <dbReference type="ARBA" id="ARBA00012523"/>
    </source>
</evidence>
<evidence type="ECO:0000256" key="11">
    <source>
        <dbReference type="ARBA" id="ARBA00022679"/>
    </source>
</evidence>
<dbReference type="EC" id="2.7.1.156" evidence="8"/>
<evidence type="ECO:0000313" key="18">
    <source>
        <dbReference type="EMBL" id="GBU04508.1"/>
    </source>
</evidence>
<dbReference type="GO" id="GO:0005525">
    <property type="term" value="F:GTP binding"/>
    <property type="evidence" value="ECO:0007669"/>
    <property type="project" value="UniProtKB-KW"/>
</dbReference>
<evidence type="ECO:0000256" key="5">
    <source>
        <dbReference type="ARBA" id="ARBA00004692"/>
    </source>
</evidence>
<keyword evidence="15" id="KW-0342">GTP-binding</keyword>
<gene>
    <name evidence="19" type="ORF">EDD74_10824</name>
    <name evidence="18" type="ORF">FAEUMB_10490</name>
</gene>
<dbReference type="RefSeq" id="WP_116441359.1">
    <property type="nucleotide sequence ID" value="NZ_BHEO01000002.1"/>
</dbReference>
<reference evidence="19 20" key="2">
    <citation type="submission" date="2019-03" db="EMBL/GenBank/DDBJ databases">
        <title>Genomic Encyclopedia of Type Strains, Phase IV (KMG-IV): sequencing the most valuable type-strain genomes for metagenomic binning, comparative biology and taxonomic classification.</title>
        <authorList>
            <person name="Goeker M."/>
        </authorList>
    </citation>
    <scope>NUCLEOTIDE SEQUENCE [LARGE SCALE GENOMIC DNA]</scope>
    <source>
        <strain evidence="19 20">DSM 103426</strain>
    </source>
</reference>
<evidence type="ECO:0000256" key="10">
    <source>
        <dbReference type="ARBA" id="ARBA00022573"/>
    </source>
</evidence>
<evidence type="ECO:0000256" key="4">
    <source>
        <dbReference type="ARBA" id="ARBA00003889"/>
    </source>
</evidence>
<comment type="function">
    <text evidence="4">Catalyzes ATP-dependent phosphorylation of adenosylcobinamide and addition of GMP to adenosylcobinamide phosphate.</text>
</comment>
<proteinExistence type="inferred from homology"/>
<dbReference type="Pfam" id="PF02283">
    <property type="entry name" value="CobU"/>
    <property type="match status" value="1"/>
</dbReference>
<evidence type="ECO:0000256" key="7">
    <source>
        <dbReference type="ARBA" id="ARBA00007490"/>
    </source>
</evidence>
<evidence type="ECO:0000313" key="19">
    <source>
        <dbReference type="EMBL" id="TCS68449.1"/>
    </source>
</evidence>
<protein>
    <recommendedName>
        <fullName evidence="16">Adenosylcobinamide kinase</fullName>
        <ecNumber evidence="8">2.7.1.156</ecNumber>
        <ecNumber evidence="9">2.7.7.62</ecNumber>
    </recommendedName>
    <alternativeName>
        <fullName evidence="17">Adenosylcobinamide-phosphate guanylyltransferase</fullName>
    </alternativeName>
</protein>
<organism evidence="19 20">
    <name type="scientific">Faecalimonas umbilicata</name>
    <dbReference type="NCBI Taxonomy" id="1912855"/>
    <lineage>
        <taxon>Bacteria</taxon>
        <taxon>Bacillati</taxon>
        <taxon>Bacillota</taxon>
        <taxon>Clostridia</taxon>
        <taxon>Lachnospirales</taxon>
        <taxon>Lachnospiraceae</taxon>
        <taxon>Faecalimonas</taxon>
    </lineage>
</organism>
<evidence type="ECO:0000313" key="21">
    <source>
        <dbReference type="Proteomes" id="UP000702954"/>
    </source>
</evidence>
<evidence type="ECO:0000256" key="3">
    <source>
        <dbReference type="ARBA" id="ARBA00001522"/>
    </source>
</evidence>
<dbReference type="EMBL" id="SLZV01000008">
    <property type="protein sequence ID" value="TCS68449.1"/>
    <property type="molecule type" value="Genomic_DNA"/>
</dbReference>
<dbReference type="GO" id="GO:0043752">
    <property type="term" value="F:adenosylcobinamide kinase activity"/>
    <property type="evidence" value="ECO:0007669"/>
    <property type="project" value="UniProtKB-EC"/>
</dbReference>
<keyword evidence="13 19" id="KW-0418">Kinase</keyword>
<comment type="caution">
    <text evidence="19">The sequence shown here is derived from an EMBL/GenBank/DDBJ whole genome shotgun (WGS) entry which is preliminary data.</text>
</comment>
<keyword evidence="12" id="KW-0547">Nucleotide-binding</keyword>
<evidence type="ECO:0000313" key="20">
    <source>
        <dbReference type="Proteomes" id="UP000294613"/>
    </source>
</evidence>
<dbReference type="AlphaFoldDB" id="A0A4V2UQ42"/>
<dbReference type="EC" id="2.7.7.62" evidence="9"/>
<comment type="pathway">
    <text evidence="6">Cofactor biosynthesis; adenosylcobalamin biosynthesis; adenosylcobalamin from cob(II)yrinate a,c-diamide: step 5/7.</text>
</comment>
<dbReference type="PANTHER" id="PTHR34848:SF1">
    <property type="entry name" value="BIFUNCTIONAL ADENOSYLCOBALAMIN BIOSYNTHESIS PROTEIN COBU"/>
    <property type="match status" value="1"/>
</dbReference>
<dbReference type="Proteomes" id="UP000702954">
    <property type="component" value="Unassembled WGS sequence"/>
</dbReference>
<evidence type="ECO:0000256" key="13">
    <source>
        <dbReference type="ARBA" id="ARBA00022777"/>
    </source>
</evidence>
<accession>A0A4V2UQ42</accession>